<sequence>MPHKLRMFKIMFLWVTLFYLLLLSSCSTEPQYIFFKTGVRDQLQERAIKHCFGDFKVLQEEEFGPYTRASLECKE</sequence>
<dbReference type="PROSITE" id="PS51257">
    <property type="entry name" value="PROKAR_LIPOPROTEIN"/>
    <property type="match status" value="1"/>
</dbReference>
<protein>
    <submittedName>
        <fullName evidence="1">Uncharacterized protein</fullName>
    </submittedName>
</protein>
<accession>A0A381PJV9</accession>
<proteinExistence type="predicted"/>
<dbReference type="AlphaFoldDB" id="A0A381PJV9"/>
<name>A0A381PJV9_9ZZZZ</name>
<gene>
    <name evidence="1" type="ORF">METZ01_LOCUS20104</name>
</gene>
<organism evidence="1">
    <name type="scientific">marine metagenome</name>
    <dbReference type="NCBI Taxonomy" id="408172"/>
    <lineage>
        <taxon>unclassified sequences</taxon>
        <taxon>metagenomes</taxon>
        <taxon>ecological metagenomes</taxon>
    </lineage>
</organism>
<evidence type="ECO:0000313" key="1">
    <source>
        <dbReference type="EMBL" id="SUZ67250.1"/>
    </source>
</evidence>
<reference evidence="1" key="1">
    <citation type="submission" date="2018-05" db="EMBL/GenBank/DDBJ databases">
        <authorList>
            <person name="Lanie J.A."/>
            <person name="Ng W.-L."/>
            <person name="Kazmierczak K.M."/>
            <person name="Andrzejewski T.M."/>
            <person name="Davidsen T.M."/>
            <person name="Wayne K.J."/>
            <person name="Tettelin H."/>
            <person name="Glass J.I."/>
            <person name="Rusch D."/>
            <person name="Podicherti R."/>
            <person name="Tsui H.-C.T."/>
            <person name="Winkler M.E."/>
        </authorList>
    </citation>
    <scope>NUCLEOTIDE SEQUENCE</scope>
</reference>
<dbReference type="EMBL" id="UINC01001006">
    <property type="protein sequence ID" value="SUZ67250.1"/>
    <property type="molecule type" value="Genomic_DNA"/>
</dbReference>